<reference evidence="3" key="1">
    <citation type="submission" date="2017-09" db="EMBL/GenBank/DDBJ databases">
        <authorList>
            <person name="Varghese N."/>
            <person name="Submissions S."/>
        </authorList>
    </citation>
    <scope>NUCLEOTIDE SEQUENCE [LARGE SCALE GENOMIC DNA]</scope>
    <source>
        <strain evidence="3">CGMCC 1.12803</strain>
    </source>
</reference>
<gene>
    <name evidence="2" type="ORF">SAMN06297358_1941</name>
</gene>
<sequence>MKKEGKKLNALFIYVGIAVLIFSFGFFPDAVETYYSRLLYTITSVIQRCIASFFPFAIGDFLYALLIIYVLRSVLVFISKQRKTKTDYYVFGLKSLNFILIIYISFKLLWGLNYSRPRINEQLQISDKPYKKEQLLKLNEFLLQKLDSLDKDIDTAILSYTPQELEDIAATSFNQLAQNQPFFRYKYMAVKPVLSSWLTSKMGIEGYYNPLSGEANINHGLPSFVLPFVTCHEIAHQLGVAKEDEANLVGYLAAVHSSNSRFQYSAYYNMFRYVMFEIRMKYPEDYNNIITKIPASIMDNFKIEREFWAQYNGAMSVYMGKTFDKILKLNNQHKGIKSYQDIVLWLVNYHKKELAVLN</sequence>
<evidence type="ECO:0000313" key="3">
    <source>
        <dbReference type="Proteomes" id="UP000219281"/>
    </source>
</evidence>
<feature type="transmembrane region" description="Helical" evidence="1">
    <location>
        <begin position="12"/>
        <end position="31"/>
    </location>
</feature>
<keyword evidence="1" id="KW-0472">Membrane</keyword>
<accession>A0A285ZZ99</accession>
<name>A0A285ZZ99_9SPHI</name>
<organism evidence="2 3">
    <name type="scientific">Pedobacter xixiisoli</name>
    <dbReference type="NCBI Taxonomy" id="1476464"/>
    <lineage>
        <taxon>Bacteria</taxon>
        <taxon>Pseudomonadati</taxon>
        <taxon>Bacteroidota</taxon>
        <taxon>Sphingobacteriia</taxon>
        <taxon>Sphingobacteriales</taxon>
        <taxon>Sphingobacteriaceae</taxon>
        <taxon>Pedobacter</taxon>
    </lineage>
</organism>
<protein>
    <recommendedName>
        <fullName evidence="4">DUF3810 domain-containing protein</fullName>
    </recommendedName>
</protein>
<feature type="transmembrane region" description="Helical" evidence="1">
    <location>
        <begin position="91"/>
        <end position="112"/>
    </location>
</feature>
<keyword evidence="1" id="KW-0812">Transmembrane</keyword>
<keyword evidence="1" id="KW-1133">Transmembrane helix</keyword>
<dbReference type="OrthoDB" id="1048788at2"/>
<dbReference type="InterPro" id="IPR024294">
    <property type="entry name" value="DUF3810"/>
</dbReference>
<proteinExistence type="predicted"/>
<dbReference type="EMBL" id="OCMT01000002">
    <property type="protein sequence ID" value="SOD14974.1"/>
    <property type="molecule type" value="Genomic_DNA"/>
</dbReference>
<dbReference type="Proteomes" id="UP000219281">
    <property type="component" value="Unassembled WGS sequence"/>
</dbReference>
<dbReference type="AlphaFoldDB" id="A0A285ZZ99"/>
<evidence type="ECO:0000256" key="1">
    <source>
        <dbReference type="SAM" id="Phobius"/>
    </source>
</evidence>
<dbReference type="Pfam" id="PF12725">
    <property type="entry name" value="DUF3810"/>
    <property type="match status" value="1"/>
</dbReference>
<evidence type="ECO:0008006" key="4">
    <source>
        <dbReference type="Google" id="ProtNLM"/>
    </source>
</evidence>
<keyword evidence="3" id="KW-1185">Reference proteome</keyword>
<dbReference type="RefSeq" id="WP_097131335.1">
    <property type="nucleotide sequence ID" value="NZ_OCMT01000002.1"/>
</dbReference>
<feature type="transmembrane region" description="Helical" evidence="1">
    <location>
        <begin position="61"/>
        <end position="79"/>
    </location>
</feature>
<evidence type="ECO:0000313" key="2">
    <source>
        <dbReference type="EMBL" id="SOD14974.1"/>
    </source>
</evidence>